<sequence length="380" mass="42542">MYESIGLQPWSGSWDKNDNPSWSKGKDFMQLTDKGLTKELGYVGAYGEVNDIVLGMYNSSRPTSEAEGDPTLKAQLIKIAKARTIFRYPLVNDYNQRTMVIESIIGWRDWYYPGSVAYDQLSSRDGGPLEIAAATLNPVLLGYGQQILNDKQYFKTLKSRANGNRYSELSSLMDAPQAYAKVMAQAPQPARLPMTPGQPDFVFADPQDGVLALKNGNNVMYVSLYWRARYAINNLARVHYLGPDFERDATIHIHTEFNNSGLLYTLPDLTDAPFSKGREKDYKDVGMYLAVAGQQQPIAKVPADQTDYEPGKENIFAGKGNFYTMQYGPYLIAMNCTKDKSYSLKIPTKFKGSKDLVEAKSIKTDNITIKPMQTVVLFVG</sequence>
<evidence type="ECO:0000313" key="2">
    <source>
        <dbReference type="Proteomes" id="UP000014174"/>
    </source>
</evidence>
<dbReference type="Proteomes" id="UP000014174">
    <property type="component" value="Unassembled WGS sequence"/>
</dbReference>
<dbReference type="STRING" id="1150600.ADIARSV_2917"/>
<dbReference type="EMBL" id="AQPN01000101">
    <property type="protein sequence ID" value="EOR93924.1"/>
    <property type="molecule type" value="Genomic_DNA"/>
</dbReference>
<comment type="caution">
    <text evidence="1">The sequence shown here is derived from an EMBL/GenBank/DDBJ whole genome shotgun (WGS) entry which is preliminary data.</text>
</comment>
<protein>
    <submittedName>
        <fullName evidence="1">Uncharacterized protein</fullName>
    </submittedName>
</protein>
<evidence type="ECO:0000313" key="1">
    <source>
        <dbReference type="EMBL" id="EOR93924.1"/>
    </source>
</evidence>
<dbReference type="AlphaFoldDB" id="R9GY59"/>
<organism evidence="1 2">
    <name type="scientific">Arcticibacter svalbardensis MN12-7</name>
    <dbReference type="NCBI Taxonomy" id="1150600"/>
    <lineage>
        <taxon>Bacteria</taxon>
        <taxon>Pseudomonadati</taxon>
        <taxon>Bacteroidota</taxon>
        <taxon>Sphingobacteriia</taxon>
        <taxon>Sphingobacteriales</taxon>
        <taxon>Sphingobacteriaceae</taxon>
        <taxon>Arcticibacter</taxon>
    </lineage>
</organism>
<proteinExistence type="predicted"/>
<reference evidence="1 2" key="1">
    <citation type="journal article" date="2013" name="Genome Announc.">
        <title>Draft Genome Sequence of Arcticibacter svalbardensis Strain MN12-7T, a Member of the Family Sphingobacteriaceae Isolated from an Arctic Soil Sample.</title>
        <authorList>
            <person name="Shivaji S."/>
            <person name="Ara S."/>
            <person name="Prasad S."/>
            <person name="Manasa B.P."/>
            <person name="Begum Z."/>
            <person name="Singh A."/>
            <person name="Kumar Pinnaka A."/>
        </authorList>
    </citation>
    <scope>NUCLEOTIDE SEQUENCE [LARGE SCALE GENOMIC DNA]</scope>
    <source>
        <strain evidence="1 2">MN12-7</strain>
    </source>
</reference>
<dbReference type="eggNOG" id="COG1310">
    <property type="taxonomic scope" value="Bacteria"/>
</dbReference>
<dbReference type="OrthoDB" id="1489161at2"/>
<name>R9GY59_9SPHI</name>
<dbReference type="RefSeq" id="WP_016196148.1">
    <property type="nucleotide sequence ID" value="NZ_AQPN01000101.1"/>
</dbReference>
<dbReference type="PATRIC" id="fig|1150600.3.peg.2887"/>
<accession>R9GY59</accession>
<keyword evidence="2" id="KW-1185">Reference proteome</keyword>
<gene>
    <name evidence="1" type="ORF">ADIARSV_2917</name>
</gene>